<gene>
    <name evidence="2" type="ORF">DXG03_008331</name>
</gene>
<evidence type="ECO:0000313" key="3">
    <source>
        <dbReference type="Proteomes" id="UP000775547"/>
    </source>
</evidence>
<accession>A0A9P7G049</accession>
<name>A0A9P7G049_9AGAR</name>
<proteinExistence type="predicted"/>
<protein>
    <submittedName>
        <fullName evidence="2">Uncharacterized protein</fullName>
    </submittedName>
</protein>
<reference evidence="2" key="2">
    <citation type="submission" date="2021-10" db="EMBL/GenBank/DDBJ databases">
        <title>Phylogenomics reveals ancestral predisposition of the termite-cultivated fungus Termitomyces towards a domesticated lifestyle.</title>
        <authorList>
            <person name="Auxier B."/>
            <person name="Grum-Grzhimaylo A."/>
            <person name="Cardenas M.E."/>
            <person name="Lodge J.D."/>
            <person name="Laessoe T."/>
            <person name="Pedersen O."/>
            <person name="Smith M.E."/>
            <person name="Kuyper T.W."/>
            <person name="Franco-Molano E.A."/>
            <person name="Baroni T.J."/>
            <person name="Aanen D.K."/>
        </authorList>
    </citation>
    <scope>NUCLEOTIDE SEQUENCE</scope>
    <source>
        <strain evidence="2">AP01</strain>
        <tissue evidence="2">Mycelium</tissue>
    </source>
</reference>
<evidence type="ECO:0000256" key="1">
    <source>
        <dbReference type="SAM" id="MobiDB-lite"/>
    </source>
</evidence>
<keyword evidence="3" id="KW-1185">Reference proteome</keyword>
<feature type="region of interest" description="Disordered" evidence="1">
    <location>
        <begin position="1"/>
        <end position="25"/>
    </location>
</feature>
<dbReference type="Proteomes" id="UP000775547">
    <property type="component" value="Unassembled WGS sequence"/>
</dbReference>
<dbReference type="EMBL" id="JABCKV010000682">
    <property type="protein sequence ID" value="KAG5640491.1"/>
    <property type="molecule type" value="Genomic_DNA"/>
</dbReference>
<evidence type="ECO:0000313" key="2">
    <source>
        <dbReference type="EMBL" id="KAG5640491.1"/>
    </source>
</evidence>
<dbReference type="AlphaFoldDB" id="A0A9P7G049"/>
<feature type="region of interest" description="Disordered" evidence="1">
    <location>
        <begin position="141"/>
        <end position="163"/>
    </location>
</feature>
<sequence>MVDDHLTLRPSKGSSKRASDTTVADQLPSDLDVDIERASASSVLPLDPFQLRDGVLSERDLNSLRRRNKKGAHYHQRQNDLINSLLKPMEDHTAEARADEDDARLPSLTLEAMSSFSGYTEKPRGLTATVGPWVERAWKPSETSSMVRSLTPFPMSQRPETPF</sequence>
<organism evidence="2 3">
    <name type="scientific">Asterophora parasitica</name>
    <dbReference type="NCBI Taxonomy" id="117018"/>
    <lineage>
        <taxon>Eukaryota</taxon>
        <taxon>Fungi</taxon>
        <taxon>Dikarya</taxon>
        <taxon>Basidiomycota</taxon>
        <taxon>Agaricomycotina</taxon>
        <taxon>Agaricomycetes</taxon>
        <taxon>Agaricomycetidae</taxon>
        <taxon>Agaricales</taxon>
        <taxon>Tricholomatineae</taxon>
        <taxon>Lyophyllaceae</taxon>
        <taxon>Asterophora</taxon>
    </lineage>
</organism>
<comment type="caution">
    <text evidence="2">The sequence shown here is derived from an EMBL/GenBank/DDBJ whole genome shotgun (WGS) entry which is preliminary data.</text>
</comment>
<reference evidence="2" key="1">
    <citation type="submission" date="2020-07" db="EMBL/GenBank/DDBJ databases">
        <authorList>
            <person name="Nieuwenhuis M."/>
            <person name="Van De Peppel L.J.J."/>
        </authorList>
    </citation>
    <scope>NUCLEOTIDE SEQUENCE</scope>
    <source>
        <strain evidence="2">AP01</strain>
        <tissue evidence="2">Mycelium</tissue>
    </source>
</reference>
<dbReference type="OrthoDB" id="78296at2759"/>